<feature type="region of interest" description="Disordered" evidence="1">
    <location>
        <begin position="28"/>
        <end position="63"/>
    </location>
</feature>
<organism evidence="2">
    <name type="scientific">Leviviridae sp</name>
    <dbReference type="NCBI Taxonomy" id="2027243"/>
    <lineage>
        <taxon>Viruses</taxon>
        <taxon>Riboviria</taxon>
        <taxon>Orthornavirae</taxon>
        <taxon>Lenarviricota</taxon>
        <taxon>Leviviricetes</taxon>
        <taxon>Norzivirales</taxon>
        <taxon>Fiersviridae</taxon>
    </lineage>
</organism>
<gene>
    <name evidence="2" type="ORF">H1Rhizo26FD577_000002</name>
</gene>
<evidence type="ECO:0000313" key="2">
    <source>
        <dbReference type="EMBL" id="QDH90922.1"/>
    </source>
</evidence>
<accession>A0A514DBD1</accession>
<protein>
    <submittedName>
        <fullName evidence="2">Uncharacterized protein</fullName>
    </submittedName>
</protein>
<proteinExistence type="predicted"/>
<evidence type="ECO:0000256" key="1">
    <source>
        <dbReference type="SAM" id="MobiDB-lite"/>
    </source>
</evidence>
<name>A0A514DBD1_9VIRU</name>
<feature type="compositionally biased region" description="Polar residues" evidence="1">
    <location>
        <begin position="46"/>
        <end position="60"/>
    </location>
</feature>
<sequence>MTAAANLTVKKNDGTTDIVYSLLAASGGDKSPAVWRSATAPGTGGQQPSLQIQSRNNGDNTGRRVDMTFVYPSVYTDAASSLSKVRSKVVATVSMLIPLDITAADALEAGAQFAHLLNNATVLPTFQNGYAPT</sequence>
<reference evidence="2" key="1">
    <citation type="submission" date="2019-05" db="EMBL/GenBank/DDBJ databases">
        <title>Metatranscriptomic reconstruction reveals RNA viruses with the potential to shape carbon cycling in soil.</title>
        <authorList>
            <person name="Starr E.P."/>
            <person name="Nuccio E."/>
            <person name="Pett-Ridge J."/>
            <person name="Banfield J.F."/>
            <person name="Firestone M.K."/>
        </authorList>
    </citation>
    <scope>NUCLEOTIDE SEQUENCE</scope>
    <source>
        <strain evidence="2">H1_Rhizo_26_FD_scaffold_577</strain>
    </source>
</reference>
<dbReference type="EMBL" id="MN035877">
    <property type="protein sequence ID" value="QDH90922.1"/>
    <property type="molecule type" value="Genomic_RNA"/>
</dbReference>